<comment type="caution">
    <text evidence="2">The sequence shown here is derived from an EMBL/GenBank/DDBJ whole genome shotgun (WGS) entry which is preliminary data.</text>
</comment>
<name>A0A5B7K6Y3_PORTR</name>
<gene>
    <name evidence="2" type="ORF">E2C01_098167</name>
</gene>
<accession>A0A5B7K6Y3</accession>
<reference evidence="2 3" key="1">
    <citation type="submission" date="2019-05" db="EMBL/GenBank/DDBJ databases">
        <title>Another draft genome of Portunus trituberculatus and its Hox gene families provides insights of decapod evolution.</title>
        <authorList>
            <person name="Jeong J.-H."/>
            <person name="Song I."/>
            <person name="Kim S."/>
            <person name="Choi T."/>
            <person name="Kim D."/>
            <person name="Ryu S."/>
            <person name="Kim W."/>
        </authorList>
    </citation>
    <scope>NUCLEOTIDE SEQUENCE [LARGE SCALE GENOMIC DNA]</scope>
    <source>
        <tissue evidence="2">Muscle</tissue>
    </source>
</reference>
<dbReference type="Proteomes" id="UP000324222">
    <property type="component" value="Unassembled WGS sequence"/>
</dbReference>
<evidence type="ECO:0000256" key="1">
    <source>
        <dbReference type="SAM" id="MobiDB-lite"/>
    </source>
</evidence>
<keyword evidence="3" id="KW-1185">Reference proteome</keyword>
<sequence>MPQINQIKPVPSRRRRGVSVNTSQQAVFLSQRATSNNNRSDHARPRALFSRQIINLRQGEGKLL</sequence>
<dbReference type="AlphaFoldDB" id="A0A5B7K6Y3"/>
<proteinExistence type="predicted"/>
<evidence type="ECO:0000313" key="3">
    <source>
        <dbReference type="Proteomes" id="UP000324222"/>
    </source>
</evidence>
<feature type="region of interest" description="Disordered" evidence="1">
    <location>
        <begin position="1"/>
        <end position="45"/>
    </location>
</feature>
<protein>
    <submittedName>
        <fullName evidence="2">Uncharacterized protein</fullName>
    </submittedName>
</protein>
<dbReference type="EMBL" id="VSRR010132057">
    <property type="protein sequence ID" value="MPD02576.1"/>
    <property type="molecule type" value="Genomic_DNA"/>
</dbReference>
<evidence type="ECO:0000313" key="2">
    <source>
        <dbReference type="EMBL" id="MPD02576.1"/>
    </source>
</evidence>
<feature type="compositionally biased region" description="Polar residues" evidence="1">
    <location>
        <begin position="19"/>
        <end position="38"/>
    </location>
</feature>
<organism evidence="2 3">
    <name type="scientific">Portunus trituberculatus</name>
    <name type="common">Swimming crab</name>
    <name type="synonym">Neptunus trituberculatus</name>
    <dbReference type="NCBI Taxonomy" id="210409"/>
    <lineage>
        <taxon>Eukaryota</taxon>
        <taxon>Metazoa</taxon>
        <taxon>Ecdysozoa</taxon>
        <taxon>Arthropoda</taxon>
        <taxon>Crustacea</taxon>
        <taxon>Multicrustacea</taxon>
        <taxon>Malacostraca</taxon>
        <taxon>Eumalacostraca</taxon>
        <taxon>Eucarida</taxon>
        <taxon>Decapoda</taxon>
        <taxon>Pleocyemata</taxon>
        <taxon>Brachyura</taxon>
        <taxon>Eubrachyura</taxon>
        <taxon>Portunoidea</taxon>
        <taxon>Portunidae</taxon>
        <taxon>Portuninae</taxon>
        <taxon>Portunus</taxon>
    </lineage>
</organism>